<proteinExistence type="predicted"/>
<gene>
    <name evidence="1" type="ORF">UFOVP710_13</name>
</gene>
<dbReference type="EMBL" id="LR796672">
    <property type="protein sequence ID" value="CAB4158613.1"/>
    <property type="molecule type" value="Genomic_DNA"/>
</dbReference>
<protein>
    <submittedName>
        <fullName evidence="1">Uncharacterized protein</fullName>
    </submittedName>
</protein>
<sequence>MSANTSLAIRIAAIFDNKGLKQADKGVKSLQSSVKKLAGAAGIGLSTAAVVNFGKQAAKAFMTDEKAATQLAQAVKNLGLAFETPRIEQFISNLSQASGVADDVLRPSMQKLLQTTGSVAKSTELLTQALDISRGSGVDYATVVNDLTLAYTGQTRGLRKYSLGLSATELKTMKFADVQERLNKQFSGGNAAYLDTYAGKMQILGTAAGEAQETIGKGLIDALMILSGDTTVEELADTMQQLADNTAVALQNLAKFGKGVQDTVGPIATILEKFINATQPFFNSIVFGDALTFAKQPPAATRMGGYPSSALGGSFVDPNDAKRKAAEAAATKRAKELAALQKKSVDTQKKSLALQKASKTLNLEAIGIEAALKGKISETDKLSLLLQKAILEGNDVVATKLTAQLDAAIKRQKELEEMLKNLPKTRNPFEDWKIPKLDFGGNLLGTPVPDFTPPSFMTPDFLKGVQGGSGPTAYTPPETIVNVEVKVAGEDVAAIITQQQTDQSLSGSFVNVNRLGRFANTPIAI</sequence>
<reference evidence="1" key="1">
    <citation type="submission" date="2020-04" db="EMBL/GenBank/DDBJ databases">
        <authorList>
            <person name="Chiriac C."/>
            <person name="Salcher M."/>
            <person name="Ghai R."/>
            <person name="Kavagutti S V."/>
        </authorList>
    </citation>
    <scope>NUCLEOTIDE SEQUENCE</scope>
</reference>
<name>A0A6J5NI19_9CAUD</name>
<organism evidence="1">
    <name type="scientific">uncultured Caudovirales phage</name>
    <dbReference type="NCBI Taxonomy" id="2100421"/>
    <lineage>
        <taxon>Viruses</taxon>
        <taxon>Duplodnaviria</taxon>
        <taxon>Heunggongvirae</taxon>
        <taxon>Uroviricota</taxon>
        <taxon>Caudoviricetes</taxon>
        <taxon>Peduoviridae</taxon>
        <taxon>Maltschvirus</taxon>
        <taxon>Maltschvirus maltsch</taxon>
    </lineage>
</organism>
<evidence type="ECO:0000313" key="1">
    <source>
        <dbReference type="EMBL" id="CAB4158613.1"/>
    </source>
</evidence>
<accession>A0A6J5NI19</accession>